<dbReference type="Gene3D" id="3.90.180.10">
    <property type="entry name" value="Medium-chain alcohol dehydrogenases, catalytic domain"/>
    <property type="match status" value="1"/>
</dbReference>
<dbReference type="SMART" id="SM00829">
    <property type="entry name" value="PKS_ER"/>
    <property type="match status" value="1"/>
</dbReference>
<dbReference type="Gene3D" id="3.40.50.720">
    <property type="entry name" value="NAD(P)-binding Rossmann-like Domain"/>
    <property type="match status" value="1"/>
</dbReference>
<gene>
    <name evidence="2" type="ORF">BN10_140009</name>
</gene>
<dbReference type="SUPFAM" id="SSF51735">
    <property type="entry name" value="NAD(P)-binding Rossmann-fold domains"/>
    <property type="match status" value="1"/>
</dbReference>
<proteinExistence type="predicted"/>
<dbReference type="eggNOG" id="COG0604">
    <property type="taxonomic scope" value="Bacteria"/>
</dbReference>
<accession>N0DYA6</accession>
<dbReference type="SUPFAM" id="SSF50129">
    <property type="entry name" value="GroES-like"/>
    <property type="match status" value="1"/>
</dbReference>
<dbReference type="GO" id="GO:0016491">
    <property type="term" value="F:oxidoreductase activity"/>
    <property type="evidence" value="ECO:0007669"/>
    <property type="project" value="InterPro"/>
</dbReference>
<reference evidence="2 3" key="1">
    <citation type="journal article" date="2013" name="ISME J.">
        <title>A metabolic model for members of the genus Tetrasphaera involved in enhanced biological phosphorus removal.</title>
        <authorList>
            <person name="Kristiansen R."/>
            <person name="Nguyen H.T.T."/>
            <person name="Saunders A.M."/>
            <person name="Nielsen J.L."/>
            <person name="Wimmer R."/>
            <person name="Le V.Q."/>
            <person name="McIlroy S.J."/>
            <person name="Petrovski S."/>
            <person name="Seviour R.J."/>
            <person name="Calteau A."/>
            <person name="Nielsen K.L."/>
            <person name="Nielsen P.H."/>
        </authorList>
    </citation>
    <scope>NUCLEOTIDE SEQUENCE [LARGE SCALE GENOMIC DNA]</scope>
    <source>
        <strain evidence="2 3">Lp2</strain>
    </source>
</reference>
<comment type="caution">
    <text evidence="2">The sequence shown here is derived from an EMBL/GenBank/DDBJ whole genome shotgun (WGS) entry which is preliminary data.</text>
</comment>
<name>N0DYA6_9MICO</name>
<dbReference type="STRING" id="1193181.BN10_140009"/>
<dbReference type="EMBL" id="CAIZ01000046">
    <property type="protein sequence ID" value="CCH69197.1"/>
    <property type="molecule type" value="Genomic_DNA"/>
</dbReference>
<dbReference type="OrthoDB" id="3175656at2"/>
<dbReference type="RefSeq" id="WP_010849355.1">
    <property type="nucleotide sequence ID" value="NZ_HF570956.1"/>
</dbReference>
<dbReference type="InterPro" id="IPR020843">
    <property type="entry name" value="ER"/>
</dbReference>
<dbReference type="Proteomes" id="UP000013167">
    <property type="component" value="Unassembled WGS sequence"/>
</dbReference>
<evidence type="ECO:0000259" key="1">
    <source>
        <dbReference type="SMART" id="SM00829"/>
    </source>
</evidence>
<dbReference type="Pfam" id="PF08240">
    <property type="entry name" value="ADH_N"/>
    <property type="match status" value="1"/>
</dbReference>
<feature type="domain" description="Enoyl reductase (ER)" evidence="1">
    <location>
        <begin position="29"/>
        <end position="339"/>
    </location>
</feature>
<dbReference type="PANTHER" id="PTHR11695">
    <property type="entry name" value="ALCOHOL DEHYDROGENASE RELATED"/>
    <property type="match status" value="1"/>
</dbReference>
<keyword evidence="3" id="KW-1185">Reference proteome</keyword>
<dbReference type="InterPro" id="IPR036291">
    <property type="entry name" value="NAD(P)-bd_dom_sf"/>
</dbReference>
<dbReference type="InterPro" id="IPR011032">
    <property type="entry name" value="GroES-like_sf"/>
</dbReference>
<dbReference type="AlphaFoldDB" id="N0DYA6"/>
<dbReference type="InterPro" id="IPR013154">
    <property type="entry name" value="ADH-like_N"/>
</dbReference>
<dbReference type="PANTHER" id="PTHR11695:SF294">
    <property type="entry name" value="RETICULON-4-INTERACTING PROTEIN 1, MITOCHONDRIAL"/>
    <property type="match status" value="1"/>
</dbReference>
<dbReference type="CDD" id="cd08267">
    <property type="entry name" value="MDR1"/>
    <property type="match status" value="1"/>
</dbReference>
<organism evidence="2 3">
    <name type="scientific">Phycicoccus elongatus Lp2</name>
    <dbReference type="NCBI Taxonomy" id="1193181"/>
    <lineage>
        <taxon>Bacteria</taxon>
        <taxon>Bacillati</taxon>
        <taxon>Actinomycetota</taxon>
        <taxon>Actinomycetes</taxon>
        <taxon>Micrococcales</taxon>
        <taxon>Intrasporangiaceae</taxon>
        <taxon>Phycicoccus</taxon>
    </lineage>
</organism>
<evidence type="ECO:0000313" key="3">
    <source>
        <dbReference type="Proteomes" id="UP000013167"/>
    </source>
</evidence>
<dbReference type="HOGENOM" id="CLU_026673_3_3_11"/>
<protein>
    <submittedName>
        <fullName evidence="2">Putative oxidoreductase, Zn-binding</fullName>
    </submittedName>
</protein>
<dbReference type="Pfam" id="PF13602">
    <property type="entry name" value="ADH_zinc_N_2"/>
    <property type="match status" value="1"/>
</dbReference>
<dbReference type="InterPro" id="IPR050700">
    <property type="entry name" value="YIM1/Zinc_Alcohol_DH_Fams"/>
</dbReference>
<sequence>MPPSSQESSVTVEPDLPTTMRAVTRRVYGGPEVVDIEQVPRPDPGPGEVLVKVAAAGLDRATLHLLTGLPYAARAAFGLRRPRQPVLGQQVAGQVVAVGEGVSGYAAGDRVFGTAAGSLAEFAVADVATVATTPESVSDVEASTIGVSGLTALGAVVTQGRVQKGERVLVLGGSGAVGSFAVQLAARHGAEVTAACSGAKTEFVAGLGAHRTVDYRTTSLAQMGDPFDLIIDIGGNRSVGRLRSALRPEGRLVIVGGEGGGPMLGGIQRNFWASIANRFTRRELGWFFSRTTSQGCAQLAEEISTRTIVPSIDRIVGLAEASRALTAMQRGELRGQAVICP</sequence>
<evidence type="ECO:0000313" key="2">
    <source>
        <dbReference type="EMBL" id="CCH69197.1"/>
    </source>
</evidence>